<dbReference type="InterPro" id="IPR051410">
    <property type="entry name" value="Ferric/Cupric_Reductase"/>
</dbReference>
<dbReference type="InParanoid" id="A0A2J6T1T3"/>
<evidence type="ECO:0000256" key="10">
    <source>
        <dbReference type="ARBA" id="ARBA00023065"/>
    </source>
</evidence>
<dbReference type="GO" id="GO:0005886">
    <property type="term" value="C:plasma membrane"/>
    <property type="evidence" value="ECO:0007669"/>
    <property type="project" value="UniProtKB-SubCell"/>
</dbReference>
<sequence length="645" mass="72685">MLSVIQRHIQEASNTSLLEPHWGYVNRVLPCTNDVGSCEYLDSVYWMHDVSMLYTFILWAAIGFTLIVIFALRVSEPWPSWKKTQDGHGDQIIRRPASLHYRSWRAVRATFRKWILPEAFVAFFGNVTRLQLLVLAILLGYLLIFSFVGIVYKTWITPVKNSTLHNTRTRLGGFADRVGALAYALTPLTIALSSRESILTLITGIPYQSFNFLHRWLGRIILIQSFLHTLGWTLIEGRFYQPQPTTFKNFINETYIVWGCVAIFFITFLYIFSLRWAIALTGYEVFRKAHYVVAGLYLGACWAHWSHLACWMIASLGIFGLDRGIRLFRTAMIHSGHGGGTKGFGFHCVQLSLRYFHDEDGGVIRLKLQDTRKSWAVGQHYFLTFPALTIWQSHPFTVASVPGQHHFIIRCRKGETSRLKRLATQTSTTSEGVPTLNQTPVVLCGPYGTALLTSKSQPTNILAIAGGTGVSLTLPLVLAATAAPDFAEVAVDFVWIIRRQSNLQWIASELDGLKRRASSGAINFRVHVYVTQVMDDTFTAQNLEKCLLGVSSKPASEASNGERRIDELDFNITYTNSEHPSLCNIVSEFKDSRSSSAFRTRVIGSGPASMGHDLRAAVAKWNDGPKVLRDEKLWDMSLDWDDRMG</sequence>
<dbReference type="Pfam" id="PF08030">
    <property type="entry name" value="NAD_binding_6"/>
    <property type="match status" value="1"/>
</dbReference>
<keyword evidence="5" id="KW-1003">Cell membrane</keyword>
<evidence type="ECO:0000256" key="11">
    <source>
        <dbReference type="ARBA" id="ARBA00023136"/>
    </source>
</evidence>
<dbReference type="Pfam" id="PF01794">
    <property type="entry name" value="Ferric_reduct"/>
    <property type="match status" value="1"/>
</dbReference>
<dbReference type="Pfam" id="PF08022">
    <property type="entry name" value="FAD_binding_8"/>
    <property type="match status" value="1"/>
</dbReference>
<evidence type="ECO:0000256" key="12">
    <source>
        <dbReference type="ARBA" id="ARBA00048483"/>
    </source>
</evidence>
<evidence type="ECO:0000313" key="15">
    <source>
        <dbReference type="EMBL" id="PMD56903.1"/>
    </source>
</evidence>
<dbReference type="GO" id="GO:0052851">
    <property type="term" value="F:ferric-chelate reductase (NADPH) activity"/>
    <property type="evidence" value="ECO:0007669"/>
    <property type="project" value="UniProtKB-EC"/>
</dbReference>
<organism evidence="15 16">
    <name type="scientific">Hyaloscypha bicolor E</name>
    <dbReference type="NCBI Taxonomy" id="1095630"/>
    <lineage>
        <taxon>Eukaryota</taxon>
        <taxon>Fungi</taxon>
        <taxon>Dikarya</taxon>
        <taxon>Ascomycota</taxon>
        <taxon>Pezizomycotina</taxon>
        <taxon>Leotiomycetes</taxon>
        <taxon>Helotiales</taxon>
        <taxon>Hyaloscyphaceae</taxon>
        <taxon>Hyaloscypha</taxon>
        <taxon>Hyaloscypha bicolor</taxon>
    </lineage>
</organism>
<keyword evidence="7" id="KW-0249">Electron transport</keyword>
<dbReference type="EC" id="1.16.1.9" evidence="3"/>
<reference evidence="15 16" key="1">
    <citation type="submission" date="2016-04" db="EMBL/GenBank/DDBJ databases">
        <title>A degradative enzymes factory behind the ericoid mycorrhizal symbiosis.</title>
        <authorList>
            <consortium name="DOE Joint Genome Institute"/>
            <person name="Martino E."/>
            <person name="Morin E."/>
            <person name="Grelet G."/>
            <person name="Kuo A."/>
            <person name="Kohler A."/>
            <person name="Daghino S."/>
            <person name="Barry K."/>
            <person name="Choi C."/>
            <person name="Cichocki N."/>
            <person name="Clum A."/>
            <person name="Copeland A."/>
            <person name="Hainaut M."/>
            <person name="Haridas S."/>
            <person name="Labutti K."/>
            <person name="Lindquist E."/>
            <person name="Lipzen A."/>
            <person name="Khouja H.-R."/>
            <person name="Murat C."/>
            <person name="Ohm R."/>
            <person name="Olson A."/>
            <person name="Spatafora J."/>
            <person name="Veneault-Fourrey C."/>
            <person name="Henrissat B."/>
            <person name="Grigoriev I."/>
            <person name="Martin F."/>
            <person name="Perotto S."/>
        </authorList>
    </citation>
    <scope>NUCLEOTIDE SEQUENCE [LARGE SCALE GENOMIC DNA]</scope>
    <source>
        <strain evidence="15 16">E</strain>
    </source>
</reference>
<evidence type="ECO:0000256" key="3">
    <source>
        <dbReference type="ARBA" id="ARBA00012668"/>
    </source>
</evidence>
<dbReference type="InterPro" id="IPR017938">
    <property type="entry name" value="Riboflavin_synthase-like_b-brl"/>
</dbReference>
<feature type="transmembrane region" description="Helical" evidence="13">
    <location>
        <begin position="255"/>
        <end position="278"/>
    </location>
</feature>
<dbReference type="PROSITE" id="PS51384">
    <property type="entry name" value="FAD_FR"/>
    <property type="match status" value="1"/>
</dbReference>
<dbReference type="AlphaFoldDB" id="A0A2J6T1T3"/>
<feature type="transmembrane region" description="Helical" evidence="13">
    <location>
        <begin position="132"/>
        <end position="152"/>
    </location>
</feature>
<evidence type="ECO:0000256" key="4">
    <source>
        <dbReference type="ARBA" id="ARBA00022448"/>
    </source>
</evidence>
<dbReference type="CDD" id="cd06186">
    <property type="entry name" value="NOX_Duox_like_FAD_NADP"/>
    <property type="match status" value="1"/>
</dbReference>
<dbReference type="Gene3D" id="3.40.50.80">
    <property type="entry name" value="Nucleotide-binding domain of ferredoxin-NADP reductase (FNR) module"/>
    <property type="match status" value="1"/>
</dbReference>
<feature type="transmembrane region" description="Helical" evidence="13">
    <location>
        <begin position="290"/>
        <end position="319"/>
    </location>
</feature>
<dbReference type="InterPro" id="IPR013121">
    <property type="entry name" value="Fe_red_NAD-bd_6"/>
</dbReference>
<keyword evidence="10" id="KW-0406">Ion transport</keyword>
<evidence type="ECO:0000256" key="8">
    <source>
        <dbReference type="ARBA" id="ARBA00022989"/>
    </source>
</evidence>
<dbReference type="GO" id="GO:0006826">
    <property type="term" value="P:iron ion transport"/>
    <property type="evidence" value="ECO:0007669"/>
    <property type="project" value="TreeGrafter"/>
</dbReference>
<evidence type="ECO:0000256" key="13">
    <source>
        <dbReference type="SAM" id="Phobius"/>
    </source>
</evidence>
<dbReference type="InterPro" id="IPR013130">
    <property type="entry name" value="Fe3_Rdtase_TM_dom"/>
</dbReference>
<keyword evidence="8 13" id="KW-1133">Transmembrane helix</keyword>
<feature type="domain" description="FAD-binding FR-type" evidence="14">
    <location>
        <begin position="320"/>
        <end position="453"/>
    </location>
</feature>
<keyword evidence="9" id="KW-0560">Oxidoreductase</keyword>
<evidence type="ECO:0000256" key="5">
    <source>
        <dbReference type="ARBA" id="ARBA00022475"/>
    </source>
</evidence>
<feature type="transmembrane region" description="Helical" evidence="13">
    <location>
        <begin position="216"/>
        <end position="235"/>
    </location>
</feature>
<dbReference type="SUPFAM" id="SSF63380">
    <property type="entry name" value="Riboflavin synthase domain-like"/>
    <property type="match status" value="1"/>
</dbReference>
<dbReference type="STRING" id="1095630.A0A2J6T1T3"/>
<dbReference type="GO" id="GO:0015677">
    <property type="term" value="P:copper ion import"/>
    <property type="evidence" value="ECO:0007669"/>
    <property type="project" value="TreeGrafter"/>
</dbReference>
<dbReference type="SUPFAM" id="SSF52343">
    <property type="entry name" value="Ferredoxin reductase-like, C-terminal NADP-linked domain"/>
    <property type="match status" value="1"/>
</dbReference>
<keyword evidence="16" id="KW-1185">Reference proteome</keyword>
<dbReference type="EMBL" id="KZ613847">
    <property type="protein sequence ID" value="PMD56903.1"/>
    <property type="molecule type" value="Genomic_DNA"/>
</dbReference>
<dbReference type="GeneID" id="36586385"/>
<dbReference type="InterPro" id="IPR017927">
    <property type="entry name" value="FAD-bd_FR_type"/>
</dbReference>
<proteinExistence type="inferred from homology"/>
<protein>
    <recommendedName>
        <fullName evidence="3">ferric-chelate reductase (NADPH)</fullName>
        <ecNumber evidence="3">1.16.1.9</ecNumber>
    </recommendedName>
</protein>
<evidence type="ECO:0000256" key="6">
    <source>
        <dbReference type="ARBA" id="ARBA00022692"/>
    </source>
</evidence>
<dbReference type="PANTHER" id="PTHR32361:SF3">
    <property type="entry name" value="REDUCTASE, PUTATIVE (AFU_ORTHOLOGUE AFUA_6G13750)-RELATED"/>
    <property type="match status" value="1"/>
</dbReference>
<comment type="similarity">
    <text evidence="2">Belongs to the ferric reductase (FRE) family.</text>
</comment>
<dbReference type="GO" id="GO:0006879">
    <property type="term" value="P:intracellular iron ion homeostasis"/>
    <property type="evidence" value="ECO:0007669"/>
    <property type="project" value="TreeGrafter"/>
</dbReference>
<dbReference type="RefSeq" id="XP_024733807.1">
    <property type="nucleotide sequence ID" value="XM_024878308.1"/>
</dbReference>
<evidence type="ECO:0000256" key="9">
    <source>
        <dbReference type="ARBA" id="ARBA00023002"/>
    </source>
</evidence>
<evidence type="ECO:0000256" key="1">
    <source>
        <dbReference type="ARBA" id="ARBA00004651"/>
    </source>
</evidence>
<evidence type="ECO:0000313" key="16">
    <source>
        <dbReference type="Proteomes" id="UP000235371"/>
    </source>
</evidence>
<dbReference type="PANTHER" id="PTHR32361">
    <property type="entry name" value="FERRIC/CUPRIC REDUCTASE TRANSMEMBRANE COMPONENT"/>
    <property type="match status" value="1"/>
</dbReference>
<name>A0A2J6T1T3_9HELO</name>
<dbReference type="OrthoDB" id="167398at2759"/>
<keyword evidence="4" id="KW-0813">Transport</keyword>
<dbReference type="SFLD" id="SFLDS00052">
    <property type="entry name" value="Ferric_Reductase_Domain"/>
    <property type="match status" value="1"/>
</dbReference>
<dbReference type="InterPro" id="IPR039261">
    <property type="entry name" value="FNR_nucleotide-bd"/>
</dbReference>
<evidence type="ECO:0000256" key="2">
    <source>
        <dbReference type="ARBA" id="ARBA00006278"/>
    </source>
</evidence>
<dbReference type="SFLD" id="SFLDG01168">
    <property type="entry name" value="Ferric_reductase_subgroup_(FRE"/>
    <property type="match status" value="1"/>
</dbReference>
<dbReference type="Proteomes" id="UP000235371">
    <property type="component" value="Unassembled WGS sequence"/>
</dbReference>
<comment type="subcellular location">
    <subcellularLocation>
        <location evidence="1">Cell membrane</location>
        <topology evidence="1">Multi-pass membrane protein</topology>
    </subcellularLocation>
</comment>
<keyword evidence="6 13" id="KW-0812">Transmembrane</keyword>
<gene>
    <name evidence="15" type="ORF">K444DRAFT_593539</name>
</gene>
<accession>A0A2J6T1T3</accession>
<evidence type="ECO:0000256" key="7">
    <source>
        <dbReference type="ARBA" id="ARBA00022982"/>
    </source>
</evidence>
<keyword evidence="11 13" id="KW-0472">Membrane</keyword>
<evidence type="ECO:0000259" key="14">
    <source>
        <dbReference type="PROSITE" id="PS51384"/>
    </source>
</evidence>
<dbReference type="InterPro" id="IPR013112">
    <property type="entry name" value="FAD-bd_8"/>
</dbReference>
<comment type="catalytic activity">
    <reaction evidence="12">
        <text>2 a Fe(II)-siderophore + NADP(+) + H(+) = 2 a Fe(III)-siderophore + NADPH</text>
        <dbReference type="Rhea" id="RHEA:28795"/>
        <dbReference type="Rhea" id="RHEA-COMP:11342"/>
        <dbReference type="Rhea" id="RHEA-COMP:11344"/>
        <dbReference type="ChEBI" id="CHEBI:15378"/>
        <dbReference type="ChEBI" id="CHEBI:29033"/>
        <dbReference type="ChEBI" id="CHEBI:29034"/>
        <dbReference type="ChEBI" id="CHEBI:57783"/>
        <dbReference type="ChEBI" id="CHEBI:58349"/>
        <dbReference type="EC" id="1.16.1.9"/>
    </reaction>
</comment>
<feature type="transmembrane region" description="Helical" evidence="13">
    <location>
        <begin position="52"/>
        <end position="72"/>
    </location>
</feature>